<protein>
    <submittedName>
        <fullName evidence="2">Uncharacterized protein</fullName>
    </submittedName>
</protein>
<feature type="compositionally biased region" description="Polar residues" evidence="1">
    <location>
        <begin position="7"/>
        <end position="22"/>
    </location>
</feature>
<dbReference type="EMBL" id="JAKZEL010000011">
    <property type="protein sequence ID" value="KAI4539186.1"/>
    <property type="molecule type" value="Genomic_DNA"/>
</dbReference>
<sequence>MSLLPPESQTRRPSCGSQDPGSQLDSKVSNVFSSLLQGVVICLNAFEKGKGFLKVIEFMLSKYQIEDSNTNHEIFDTIFISAAVPSELIENLNKTNVKFIGKPRLSITMSGSKLFLLLFLKPSAAVICHKGKRNMRLCEDDLAVRALGESPQCKCLEASSVFF</sequence>
<organism evidence="2 3">
    <name type="scientific">Ovis ammon polii</name>
    <dbReference type="NCBI Taxonomy" id="230172"/>
    <lineage>
        <taxon>Eukaryota</taxon>
        <taxon>Metazoa</taxon>
        <taxon>Chordata</taxon>
        <taxon>Craniata</taxon>
        <taxon>Vertebrata</taxon>
        <taxon>Euteleostomi</taxon>
        <taxon>Mammalia</taxon>
        <taxon>Eutheria</taxon>
        <taxon>Laurasiatheria</taxon>
        <taxon>Artiodactyla</taxon>
        <taxon>Ruminantia</taxon>
        <taxon>Pecora</taxon>
        <taxon>Bovidae</taxon>
        <taxon>Caprinae</taxon>
        <taxon>Ovis</taxon>
    </lineage>
</organism>
<evidence type="ECO:0000313" key="2">
    <source>
        <dbReference type="EMBL" id="KAI4539186.1"/>
    </source>
</evidence>
<accession>A0AAD4YAB1</accession>
<dbReference type="Proteomes" id="UP001214576">
    <property type="component" value="Unassembled WGS sequence"/>
</dbReference>
<evidence type="ECO:0000313" key="3">
    <source>
        <dbReference type="Proteomes" id="UP001214576"/>
    </source>
</evidence>
<comment type="caution">
    <text evidence="2">The sequence shown here is derived from an EMBL/GenBank/DDBJ whole genome shotgun (WGS) entry which is preliminary data.</text>
</comment>
<name>A0AAD4YAB1_OVIAM</name>
<keyword evidence="3" id="KW-1185">Reference proteome</keyword>
<gene>
    <name evidence="2" type="ORF">MG293_010578</name>
</gene>
<reference evidence="2" key="1">
    <citation type="submission" date="2022-03" db="EMBL/GenBank/DDBJ databases">
        <title>Genomic analyses of argali, domestic sheep and their hybrids provide insights into chromosomal evolution, heterosis and genetic basis of agronomic traits.</title>
        <authorList>
            <person name="Li M."/>
        </authorList>
    </citation>
    <scope>NUCLEOTIDE SEQUENCE</scope>
    <source>
        <strain evidence="2">CAU-MHL-2022a</strain>
        <tissue evidence="2">Skin</tissue>
    </source>
</reference>
<proteinExistence type="predicted"/>
<dbReference type="AlphaFoldDB" id="A0AAD4YAB1"/>
<evidence type="ECO:0000256" key="1">
    <source>
        <dbReference type="SAM" id="MobiDB-lite"/>
    </source>
</evidence>
<feature type="region of interest" description="Disordered" evidence="1">
    <location>
        <begin position="1"/>
        <end position="22"/>
    </location>
</feature>